<dbReference type="InterPro" id="IPR013126">
    <property type="entry name" value="Hsp_70_fam"/>
</dbReference>
<keyword evidence="3" id="KW-0067">ATP-binding</keyword>
<evidence type="ECO:0000313" key="4">
    <source>
        <dbReference type="EMBL" id="EEF63128.1"/>
    </source>
</evidence>
<dbReference type="GO" id="GO:0005524">
    <property type="term" value="F:ATP binding"/>
    <property type="evidence" value="ECO:0007669"/>
    <property type="project" value="UniProtKB-KW"/>
</dbReference>
<keyword evidence="4" id="KW-0346">Stress response</keyword>
<protein>
    <submittedName>
        <fullName evidence="4">Heat shock protein 70 family protein</fullName>
    </submittedName>
</protein>
<dbReference type="Pfam" id="PF12531">
    <property type="entry name" value="DUF3731"/>
    <property type="match status" value="1"/>
</dbReference>
<evidence type="ECO:0000256" key="2">
    <source>
        <dbReference type="ARBA" id="ARBA00022741"/>
    </source>
</evidence>
<dbReference type="InterPro" id="IPR018181">
    <property type="entry name" value="Heat_shock_70_CS"/>
</dbReference>
<gene>
    <name evidence="4" type="ORF">Cflav_PD5763</name>
</gene>
<dbReference type="InterPro" id="IPR021030">
    <property type="entry name" value="DUF3731"/>
</dbReference>
<keyword evidence="5" id="KW-1185">Reference proteome</keyword>
<keyword evidence="2" id="KW-0547">Nucleotide-binding</keyword>
<evidence type="ECO:0000256" key="3">
    <source>
        <dbReference type="ARBA" id="ARBA00022840"/>
    </source>
</evidence>
<comment type="caution">
    <text evidence="4">The sequence shown here is derived from an EMBL/GenBank/DDBJ whole genome shotgun (WGS) entry which is preliminary data.</text>
</comment>
<accession>B9XAU3</accession>
<dbReference type="GO" id="GO:0140662">
    <property type="term" value="F:ATP-dependent protein folding chaperone"/>
    <property type="evidence" value="ECO:0007669"/>
    <property type="project" value="InterPro"/>
</dbReference>
<dbReference type="InterPro" id="IPR043129">
    <property type="entry name" value="ATPase_NBD"/>
</dbReference>
<dbReference type="PROSITE" id="PS00297">
    <property type="entry name" value="HSP70_1"/>
    <property type="match status" value="1"/>
</dbReference>
<reference evidence="4 5" key="1">
    <citation type="journal article" date="2011" name="J. Bacteriol.">
        <title>Genome sequence of 'Pedosphaera parvula' Ellin514, an aerobic Verrucomicrobial isolate from pasture soil.</title>
        <authorList>
            <person name="Kant R."/>
            <person name="van Passel M.W."/>
            <person name="Sangwan P."/>
            <person name="Palva A."/>
            <person name="Lucas S."/>
            <person name="Copeland A."/>
            <person name="Lapidus A."/>
            <person name="Glavina Del Rio T."/>
            <person name="Dalin E."/>
            <person name="Tice H."/>
            <person name="Bruce D."/>
            <person name="Goodwin L."/>
            <person name="Pitluck S."/>
            <person name="Chertkov O."/>
            <person name="Larimer F.W."/>
            <person name="Land M.L."/>
            <person name="Hauser L."/>
            <person name="Brettin T.S."/>
            <person name="Detter J.C."/>
            <person name="Han S."/>
            <person name="de Vos W.M."/>
            <person name="Janssen P.H."/>
            <person name="Smidt H."/>
        </authorList>
    </citation>
    <scope>NUCLEOTIDE SEQUENCE [LARGE SCALE GENOMIC DNA]</scope>
    <source>
        <strain evidence="4 5">Ellin514</strain>
    </source>
</reference>
<dbReference type="SUPFAM" id="SSF53067">
    <property type="entry name" value="Actin-like ATPase domain"/>
    <property type="match status" value="2"/>
</dbReference>
<sequence>MEAGAECPAKGIVAQFGSGMTQAPYIIGIDLGTTNCALASIQVEQGADVPVLDFPIPQLQRPGELVERRLLPSCLYVPGEHELPPGSTSLPWGESPKLIAGEFARWQGSRVPGRLVASAKSWLCHPGVDRSAPILPWGAPAELHKISPVEASAQLLAHLTAAWNFAHPNAPLAEQEVVITVPASFDEVARALTVSAARQAGLEKFTLVEEPQAAFYDFTAHHRRNLADALKDVRLVLVVDVGGGTTDFTLIQVGITPEGPGLRRIAVGDHLMLGGDNMDAALARLVEERLVAGGRKLSATQWTQLVQATRDAKESLLSASGPERHGIALVAEGSRLLGGTLSSELRRDETERLILDGFFPACAPDEAPRRAARVALQELGLPYTQEPAITRHLAAFLRQHAKAGFSALGEMVSTAALPRPDAILLNGGAFNSPKIAERLLEVVSSWWPDAPRIRLLPHYSLEMAVARGAAYYGLARRGLGQRIGGGAAHAFYVGLATEKEETTRHALCLIPRGHEEGQPVDLAAQPFTLTLGRPVQFPLFSTTADRIDRPGDLVEISEEFRALPPIHTLLKDAGGKTASVPVHLRAMLTELGTLELWCVSDATNGRWRLEFELRGAVEKPVTTVTEAMPARSEEAREIVERVYGQHAPPGGQKEAKQLSRTLEGVIGPRETWRLPLLRELWSTLHAGAKRRRRSVDHERVFLQLMGYSLRPGFGYALDDWRCEETFRLFGDGVTFHAAQPVWNEFWIMWRRVAGGLNEAQQLEMWNYLKPHLARSIPPDAPKSLPKLKGVQPQGLEEMVRTAASLEHLPPAEKVELGNWIASRLKNRAATAGPWAWALGRLGAREPIYGSSHKTVEPAQAAEWLSLLLEIGLSSADGTAFAVAQLARLTGDRARDLDESIRARAAEALKAVSAPEPWLRMITEIVIMEAADEARALGDSLPLGLQLR</sequence>
<proteinExistence type="inferred from homology"/>
<name>B9XAU3_PEDPL</name>
<dbReference type="Pfam" id="PF00012">
    <property type="entry name" value="HSP70"/>
    <property type="match status" value="1"/>
</dbReference>
<dbReference type="Gene3D" id="3.30.420.40">
    <property type="match status" value="2"/>
</dbReference>
<dbReference type="CDD" id="cd10170">
    <property type="entry name" value="ASKHA_NBD_HSP70"/>
    <property type="match status" value="1"/>
</dbReference>
<organism evidence="4 5">
    <name type="scientific">Pedosphaera parvula (strain Ellin514)</name>
    <dbReference type="NCBI Taxonomy" id="320771"/>
    <lineage>
        <taxon>Bacteria</taxon>
        <taxon>Pseudomonadati</taxon>
        <taxon>Verrucomicrobiota</taxon>
        <taxon>Pedosphaerae</taxon>
        <taxon>Pedosphaerales</taxon>
        <taxon>Pedosphaeraceae</taxon>
        <taxon>Pedosphaera</taxon>
    </lineage>
</organism>
<dbReference type="Proteomes" id="UP000003688">
    <property type="component" value="Unassembled WGS sequence"/>
</dbReference>
<dbReference type="AlphaFoldDB" id="B9XAU3"/>
<evidence type="ECO:0000313" key="5">
    <source>
        <dbReference type="Proteomes" id="UP000003688"/>
    </source>
</evidence>
<dbReference type="PROSITE" id="PS00329">
    <property type="entry name" value="HSP70_2"/>
    <property type="match status" value="1"/>
</dbReference>
<comment type="similarity">
    <text evidence="1">Belongs to the heat shock protein 70 family.</text>
</comment>
<evidence type="ECO:0000256" key="1">
    <source>
        <dbReference type="ARBA" id="ARBA00007381"/>
    </source>
</evidence>
<dbReference type="Gene3D" id="3.90.640.10">
    <property type="entry name" value="Actin, Chain A, domain 4"/>
    <property type="match status" value="1"/>
</dbReference>
<dbReference type="EMBL" id="ABOX02000002">
    <property type="protein sequence ID" value="EEF63128.1"/>
    <property type="molecule type" value="Genomic_DNA"/>
</dbReference>
<dbReference type="STRING" id="320771.Cflav_PD5763"/>
<dbReference type="PANTHER" id="PTHR19375">
    <property type="entry name" value="HEAT SHOCK PROTEIN 70KDA"/>
    <property type="match status" value="1"/>
</dbReference>
<dbReference type="PRINTS" id="PR00301">
    <property type="entry name" value="HEATSHOCK70"/>
</dbReference>